<dbReference type="InterPro" id="IPR052513">
    <property type="entry name" value="Thioester_dehydratase-like"/>
</dbReference>
<dbReference type="PANTHER" id="PTHR34075:SF5">
    <property type="entry name" value="BLR3430 PROTEIN"/>
    <property type="match status" value="1"/>
</dbReference>
<organism evidence="3 4">
    <name type="scientific">Streptomyces asoensis</name>
    <dbReference type="NCBI Taxonomy" id="249586"/>
    <lineage>
        <taxon>Bacteria</taxon>
        <taxon>Bacillati</taxon>
        <taxon>Actinomycetota</taxon>
        <taxon>Actinomycetes</taxon>
        <taxon>Kitasatosporales</taxon>
        <taxon>Streptomycetaceae</taxon>
        <taxon>Streptomyces</taxon>
    </lineage>
</organism>
<feature type="domain" description="ChsH2 C-terminal OB-fold" evidence="1">
    <location>
        <begin position="57"/>
        <end position="120"/>
    </location>
</feature>
<dbReference type="RefSeq" id="WP_171394989.1">
    <property type="nucleotide sequence ID" value="NZ_CP049838.1"/>
</dbReference>
<gene>
    <name evidence="3" type="ORF">G9272_02630</name>
</gene>
<dbReference type="Gene3D" id="6.10.30.10">
    <property type="match status" value="1"/>
</dbReference>
<dbReference type="Pfam" id="PF12172">
    <property type="entry name" value="zf-ChsH2"/>
    <property type="match status" value="1"/>
</dbReference>
<keyword evidence="4" id="KW-1185">Reference proteome</keyword>
<evidence type="ECO:0008006" key="5">
    <source>
        <dbReference type="Google" id="ProtNLM"/>
    </source>
</evidence>
<name>A0A6M4WH23_9ACTN</name>
<protein>
    <recommendedName>
        <fullName evidence="5">Zn-ribbon domain-containing OB-fold protein</fullName>
    </recommendedName>
</protein>
<reference evidence="3" key="1">
    <citation type="submission" date="2020-03" db="EMBL/GenBank/DDBJ databases">
        <title>Molecular networking-based the target discovery of potent antiproliferative macrolactams: 5/6/7/16 polycyclic ansamycins and glycosylated trienomycin from Streptomyces cacaoi subsp. asoensis.</title>
        <authorList>
            <person name="Liu L.-L."/>
        </authorList>
    </citation>
    <scope>NUCLEOTIDE SEQUENCE [LARGE SCALE GENOMIC DNA]</scope>
    <source>
        <strain evidence="3">H2S5</strain>
    </source>
</reference>
<evidence type="ECO:0000313" key="3">
    <source>
        <dbReference type="EMBL" id="QJS99337.1"/>
    </source>
</evidence>
<dbReference type="Proteomes" id="UP000502665">
    <property type="component" value="Chromosome"/>
</dbReference>
<sequence>MSSLGDRPVPVPTELSRPFWDAARRGDLVVPHCPTCGLRFFVPEPACPGCMARDWRYVPSAGRGAVYSVTVVHRAPGPGFDTPFALAVIDLDDGAALLSHVDAGDPDDVAIGMRVRVAFRHFTDEITLPYFVPDTTHERAATE</sequence>
<dbReference type="Pfam" id="PF01796">
    <property type="entry name" value="OB_ChsH2_C"/>
    <property type="match status" value="1"/>
</dbReference>
<feature type="domain" description="ChsH2 rubredoxin-like zinc ribbon" evidence="2">
    <location>
        <begin position="20"/>
        <end position="55"/>
    </location>
</feature>
<dbReference type="EMBL" id="CP049838">
    <property type="protein sequence ID" value="QJS99337.1"/>
    <property type="molecule type" value="Genomic_DNA"/>
</dbReference>
<dbReference type="InterPro" id="IPR012340">
    <property type="entry name" value="NA-bd_OB-fold"/>
</dbReference>
<proteinExistence type="predicted"/>
<dbReference type="InterPro" id="IPR002878">
    <property type="entry name" value="ChsH2_C"/>
</dbReference>
<dbReference type="SUPFAM" id="SSF50249">
    <property type="entry name" value="Nucleic acid-binding proteins"/>
    <property type="match status" value="1"/>
</dbReference>
<dbReference type="AlphaFoldDB" id="A0A6M4WH23"/>
<accession>A0A6M4WH23</accession>
<dbReference type="PANTHER" id="PTHR34075">
    <property type="entry name" value="BLR3430 PROTEIN"/>
    <property type="match status" value="1"/>
</dbReference>
<evidence type="ECO:0000259" key="1">
    <source>
        <dbReference type="Pfam" id="PF01796"/>
    </source>
</evidence>
<evidence type="ECO:0000259" key="2">
    <source>
        <dbReference type="Pfam" id="PF12172"/>
    </source>
</evidence>
<evidence type="ECO:0000313" key="4">
    <source>
        <dbReference type="Proteomes" id="UP000502665"/>
    </source>
</evidence>
<dbReference type="InterPro" id="IPR022002">
    <property type="entry name" value="ChsH2_Znr"/>
</dbReference>